<keyword evidence="3 6" id="KW-1133">Transmembrane helix</keyword>
<proteinExistence type="predicted"/>
<evidence type="ECO:0000313" key="9">
    <source>
        <dbReference type="Proteomes" id="UP001199916"/>
    </source>
</evidence>
<dbReference type="NCBIfam" id="TIGR03061">
    <property type="entry name" value="pip_yhgE_Nterm"/>
    <property type="match status" value="1"/>
</dbReference>
<keyword evidence="2 6" id="KW-0812">Transmembrane</keyword>
<evidence type="ECO:0000259" key="7">
    <source>
        <dbReference type="Pfam" id="PF12698"/>
    </source>
</evidence>
<sequence length="893" mass="101731">MKTLRFFWSELMAIVRSKDALIPVLGLLVIPLMYSGVYLVANWDPYSNVKNIPVAVVNEDRPVMFEGKEIAIGRELIEKLHDNDAVQFHFVTRQEGERGLSENKFYLLIRIPEVMSHNATTILDTNPEPMNLIYTENSSFNFLSGQISDKVVQNIKSELSQKVTETYVEQMFNAIGTVAEGLGTASDGAGMIEDGLGQLGEGLQKFRDELNSQVNSKTSEADSMVQKMIDENREKLDELIHQEIDEAMDKNKPKFVDKIHQEIDTEANRYTDIVHDTVHVKIDELVNEYSLPTKEKLHEQIDKQSVKYGDEIRKKLHDEIDNAYEKNINKVMSTISRELDKSIKDMEPVARTKMHTIIDREYGKIESSIQSSIHKYIDEKVDKLFDDAIQKGKTQLEQIQADLDQLEEKLKPIGEQLPPDMQQQWEDMKKKLEDVRAKIETSLTPDNLEQLKKKVKQDLTNMVDNELNKVGKKLVSKLHHTADTKFDEIYPKVRSMAQQVAMSKTNELAPALLAKAHTFAEDTYQEKSKLLTDKLHKLVDDKWTEYEPKVVNNVHHKVNDELDRVMPEVIAKIHQATDDKVNSLEPMARDMMHEMAEMKLDDAAKKVQTLIFEKMSDMLNQVEKAQDAINDGFAQLLDGQQKLLSGGAELRDKLREGAEKATQDTTDKTYQFITSPVNSSKQENHDVTTYGVGMAPYFLSLGFFVGALMFSMIYPLYETSGRPPSGFAWMMSKYGFMMVESSLQVLISGLVVLNVIGLPVMNVTMFFVVCVMSSLTFFAMVQFFITSFGNVGRFIIVILLVLQLSSTAGSFPIEMAPEFFQMLHPWFPMTYTIRAFRGVIALEDMGYVWMNLSKLSIFLVLSLIGSFVFFRISHRKLVKRERVEAETGTVVTG</sequence>
<comment type="subcellular location">
    <subcellularLocation>
        <location evidence="1">Membrane</location>
        <topology evidence="1">Multi-pass membrane protein</topology>
    </subcellularLocation>
</comment>
<evidence type="ECO:0000256" key="5">
    <source>
        <dbReference type="SAM" id="Coils"/>
    </source>
</evidence>
<comment type="caution">
    <text evidence="8">The sequence shown here is derived from an EMBL/GenBank/DDBJ whole genome shotgun (WGS) entry which is preliminary data.</text>
</comment>
<protein>
    <submittedName>
        <fullName evidence="8">YhgE/Pip domain-containing protein</fullName>
    </submittedName>
</protein>
<keyword evidence="4 6" id="KW-0472">Membrane</keyword>
<evidence type="ECO:0000256" key="2">
    <source>
        <dbReference type="ARBA" id="ARBA00022692"/>
    </source>
</evidence>
<dbReference type="Gene3D" id="3.40.1710.10">
    <property type="entry name" value="abc type-2 transporter like domain"/>
    <property type="match status" value="1"/>
</dbReference>
<feature type="coiled-coil region" evidence="5">
    <location>
        <begin position="389"/>
        <end position="416"/>
    </location>
</feature>
<dbReference type="InterPro" id="IPR017500">
    <property type="entry name" value="Phage_infect_YhgE_N"/>
</dbReference>
<evidence type="ECO:0000256" key="1">
    <source>
        <dbReference type="ARBA" id="ARBA00004141"/>
    </source>
</evidence>
<dbReference type="PANTHER" id="PTHR43077">
    <property type="entry name" value="TRANSPORT PERMEASE YVFS-RELATED"/>
    <property type="match status" value="1"/>
</dbReference>
<feature type="transmembrane region" description="Helical" evidence="6">
    <location>
        <begin position="794"/>
        <end position="813"/>
    </location>
</feature>
<accession>A0ABS8YH48</accession>
<evidence type="ECO:0000256" key="3">
    <source>
        <dbReference type="ARBA" id="ARBA00022989"/>
    </source>
</evidence>
<dbReference type="RefSeq" id="WP_233697810.1">
    <property type="nucleotide sequence ID" value="NZ_JAJNBZ010000016.1"/>
</dbReference>
<evidence type="ECO:0000256" key="6">
    <source>
        <dbReference type="SAM" id="Phobius"/>
    </source>
</evidence>
<dbReference type="Proteomes" id="UP001199916">
    <property type="component" value="Unassembled WGS sequence"/>
</dbReference>
<organism evidence="8 9">
    <name type="scientific">Paenibacillus profundus</name>
    <dbReference type="NCBI Taxonomy" id="1173085"/>
    <lineage>
        <taxon>Bacteria</taxon>
        <taxon>Bacillati</taxon>
        <taxon>Bacillota</taxon>
        <taxon>Bacilli</taxon>
        <taxon>Bacillales</taxon>
        <taxon>Paenibacillaceae</taxon>
        <taxon>Paenibacillus</taxon>
    </lineage>
</organism>
<feature type="domain" description="ABC-2 type transporter transmembrane" evidence="7">
    <location>
        <begin position="646"/>
        <end position="867"/>
    </location>
</feature>
<reference evidence="8 9" key="1">
    <citation type="submission" date="2021-11" db="EMBL/GenBank/DDBJ databases">
        <title>Draft genome sequence of Paenibacillus profundus YoMME, a new Gram-positive bacteria with exoelectrogenic properties.</title>
        <authorList>
            <person name="Hubenova Y."/>
            <person name="Hubenova E."/>
            <person name="Manasiev Y."/>
            <person name="Peykov S."/>
            <person name="Mitov M."/>
        </authorList>
    </citation>
    <scope>NUCLEOTIDE SEQUENCE [LARGE SCALE GENOMIC DNA]</scope>
    <source>
        <strain evidence="8 9">YoMME</strain>
    </source>
</reference>
<evidence type="ECO:0000313" key="8">
    <source>
        <dbReference type="EMBL" id="MCE5171290.1"/>
    </source>
</evidence>
<dbReference type="InterPro" id="IPR013525">
    <property type="entry name" value="ABC2_TM"/>
</dbReference>
<feature type="transmembrane region" description="Helical" evidence="6">
    <location>
        <begin position="20"/>
        <end position="41"/>
    </location>
</feature>
<feature type="transmembrane region" description="Helical" evidence="6">
    <location>
        <begin position="763"/>
        <end position="785"/>
    </location>
</feature>
<dbReference type="InterPro" id="IPR017501">
    <property type="entry name" value="Phage_infect_YhgE_C"/>
</dbReference>
<dbReference type="Gene3D" id="1.20.5.1230">
    <property type="entry name" value="Apolipoprotein A-I"/>
    <property type="match status" value="1"/>
</dbReference>
<dbReference type="NCBIfam" id="TIGR03062">
    <property type="entry name" value="pip_yhgE_Cterm"/>
    <property type="match status" value="1"/>
</dbReference>
<feature type="domain" description="ABC-2 type transporter transmembrane" evidence="7">
    <location>
        <begin position="27"/>
        <end position="167"/>
    </location>
</feature>
<feature type="transmembrane region" description="Helical" evidence="6">
    <location>
        <begin position="855"/>
        <end position="872"/>
    </location>
</feature>
<gene>
    <name evidence="8" type="ORF">LQV63_18480</name>
</gene>
<dbReference type="EMBL" id="JAJNBZ010000016">
    <property type="protein sequence ID" value="MCE5171290.1"/>
    <property type="molecule type" value="Genomic_DNA"/>
</dbReference>
<dbReference type="InterPro" id="IPR051328">
    <property type="entry name" value="T7SS_ABC-Transporter"/>
</dbReference>
<dbReference type="Pfam" id="PF12698">
    <property type="entry name" value="ABC2_membrane_3"/>
    <property type="match status" value="2"/>
</dbReference>
<evidence type="ECO:0000256" key="4">
    <source>
        <dbReference type="ARBA" id="ARBA00023136"/>
    </source>
</evidence>
<dbReference type="PANTHER" id="PTHR43077:SF5">
    <property type="entry name" value="PHAGE INFECTION PROTEIN"/>
    <property type="match status" value="1"/>
</dbReference>
<feature type="transmembrane region" description="Helical" evidence="6">
    <location>
        <begin position="697"/>
        <end position="717"/>
    </location>
</feature>
<name>A0ABS8YH48_9BACL</name>
<keyword evidence="5" id="KW-0175">Coiled coil</keyword>
<keyword evidence="9" id="KW-1185">Reference proteome</keyword>
<feature type="transmembrane region" description="Helical" evidence="6">
    <location>
        <begin position="738"/>
        <end position="757"/>
    </location>
</feature>